<dbReference type="Gene3D" id="1.10.1780.10">
    <property type="entry name" value="Clp, N-terminal domain"/>
    <property type="match status" value="1"/>
</dbReference>
<gene>
    <name evidence="1" type="ORF">MORIYA_0986</name>
</gene>
<name>A0A330LK68_9GAMM</name>
<dbReference type="EMBL" id="LS483250">
    <property type="protein sequence ID" value="SQD77464.1"/>
    <property type="molecule type" value="Genomic_DNA"/>
</dbReference>
<protein>
    <recommendedName>
        <fullName evidence="3">Clp R domain-containing protein</fullName>
    </recommendedName>
</protein>
<dbReference type="Proteomes" id="UP000250163">
    <property type="component" value="Chromosome MORIYA"/>
</dbReference>
<proteinExistence type="predicted"/>
<sequence length="52" mass="5936">MSTMSLKHLVNKLNQNGKKALEGAAGLCHSRSQFMVEIEHWLLQLVEKNKMI</sequence>
<evidence type="ECO:0000313" key="1">
    <source>
        <dbReference type="EMBL" id="SQD77464.1"/>
    </source>
</evidence>
<organism evidence="1 2">
    <name type="scientific">Moritella yayanosii</name>
    <dbReference type="NCBI Taxonomy" id="69539"/>
    <lineage>
        <taxon>Bacteria</taxon>
        <taxon>Pseudomonadati</taxon>
        <taxon>Pseudomonadota</taxon>
        <taxon>Gammaproteobacteria</taxon>
        <taxon>Alteromonadales</taxon>
        <taxon>Moritellaceae</taxon>
        <taxon>Moritella</taxon>
    </lineage>
</organism>
<keyword evidence="2" id="KW-1185">Reference proteome</keyword>
<accession>A0A330LK68</accession>
<evidence type="ECO:0008006" key="3">
    <source>
        <dbReference type="Google" id="ProtNLM"/>
    </source>
</evidence>
<dbReference type="SUPFAM" id="SSF81923">
    <property type="entry name" value="Double Clp-N motif"/>
    <property type="match status" value="1"/>
</dbReference>
<dbReference type="RefSeq" id="WP_162629226.1">
    <property type="nucleotide sequence ID" value="NZ_LS483250.1"/>
</dbReference>
<dbReference type="InterPro" id="IPR036628">
    <property type="entry name" value="Clp_N_dom_sf"/>
</dbReference>
<dbReference type="AlphaFoldDB" id="A0A330LK68"/>
<evidence type="ECO:0000313" key="2">
    <source>
        <dbReference type="Proteomes" id="UP000250163"/>
    </source>
</evidence>
<dbReference type="KEGG" id="mya:MORIYA_0986"/>
<reference evidence="2" key="1">
    <citation type="submission" date="2018-05" db="EMBL/GenBank/DDBJ databases">
        <authorList>
            <person name="Cea G.-C."/>
            <person name="William W."/>
        </authorList>
    </citation>
    <scope>NUCLEOTIDE SEQUENCE [LARGE SCALE GENOMIC DNA]</scope>
    <source>
        <strain evidence="2">DB21MT 5</strain>
    </source>
</reference>